<dbReference type="REBASE" id="679576">
    <property type="entry name" value="S1.OviOx3ORF4070P"/>
</dbReference>
<dbReference type="RefSeq" id="WP_269309895.1">
    <property type="nucleotide sequence ID" value="NZ_CP098242.1"/>
</dbReference>
<keyword evidence="5" id="KW-0540">Nuclease</keyword>
<evidence type="ECO:0000313" key="5">
    <source>
        <dbReference type="EMBL" id="WAW10829.1"/>
    </source>
</evidence>
<protein>
    <submittedName>
        <fullName evidence="5">Restriction endonuclease subunit S</fullName>
        <ecNumber evidence="5">3.1.21.-</ecNumber>
    </submittedName>
</protein>
<dbReference type="AlphaFoldDB" id="A0A9E9P3B4"/>
<evidence type="ECO:0000256" key="3">
    <source>
        <dbReference type="ARBA" id="ARBA00023125"/>
    </source>
</evidence>
<dbReference type="InterPro" id="IPR000055">
    <property type="entry name" value="Restrct_endonuc_typeI_TRD"/>
</dbReference>
<feature type="domain" description="Type I restriction modification DNA specificity" evidence="4">
    <location>
        <begin position="2"/>
        <end position="171"/>
    </location>
</feature>
<proteinExistence type="inferred from homology"/>
<dbReference type="GO" id="GO:0016787">
    <property type="term" value="F:hydrolase activity"/>
    <property type="evidence" value="ECO:0007669"/>
    <property type="project" value="UniProtKB-KW"/>
</dbReference>
<keyword evidence="5" id="KW-0255">Endonuclease</keyword>
<dbReference type="InterPro" id="IPR052021">
    <property type="entry name" value="Type-I_RS_S_subunit"/>
</dbReference>
<dbReference type="EC" id="3.1.21.-" evidence="5"/>
<dbReference type="EMBL" id="CP098242">
    <property type="protein sequence ID" value="WAW10829.1"/>
    <property type="molecule type" value="Genomic_DNA"/>
</dbReference>
<gene>
    <name evidence="5" type="ORF">NB640_04065</name>
</gene>
<dbReference type="GO" id="GO:0004519">
    <property type="term" value="F:endonuclease activity"/>
    <property type="evidence" value="ECO:0007669"/>
    <property type="project" value="UniProtKB-KW"/>
</dbReference>
<organism evidence="5 6">
    <name type="scientific">Oxalobacter vibrioformis</name>
    <dbReference type="NCBI Taxonomy" id="933080"/>
    <lineage>
        <taxon>Bacteria</taxon>
        <taxon>Pseudomonadati</taxon>
        <taxon>Pseudomonadota</taxon>
        <taxon>Betaproteobacteria</taxon>
        <taxon>Burkholderiales</taxon>
        <taxon>Oxalobacteraceae</taxon>
        <taxon>Oxalobacter</taxon>
    </lineage>
</organism>
<dbReference type="InterPro" id="IPR044946">
    <property type="entry name" value="Restrct_endonuc_typeI_TRD_sf"/>
</dbReference>
<name>A0A9E9P3B4_9BURK</name>
<evidence type="ECO:0000259" key="4">
    <source>
        <dbReference type="Pfam" id="PF01420"/>
    </source>
</evidence>
<evidence type="ECO:0000256" key="1">
    <source>
        <dbReference type="ARBA" id="ARBA00010923"/>
    </source>
</evidence>
<accession>A0A9E9P3B4</accession>
<dbReference type="GO" id="GO:0009307">
    <property type="term" value="P:DNA restriction-modification system"/>
    <property type="evidence" value="ECO:0007669"/>
    <property type="project" value="UniProtKB-KW"/>
</dbReference>
<dbReference type="KEGG" id="ovb:NB640_04065"/>
<keyword evidence="6" id="KW-1185">Reference proteome</keyword>
<keyword evidence="5" id="KW-0378">Hydrolase</keyword>
<dbReference type="SUPFAM" id="SSF116734">
    <property type="entry name" value="DNA methylase specificity domain"/>
    <property type="match status" value="1"/>
</dbReference>
<evidence type="ECO:0000313" key="6">
    <source>
        <dbReference type="Proteomes" id="UP001156215"/>
    </source>
</evidence>
<dbReference type="PANTHER" id="PTHR30408:SF12">
    <property type="entry name" value="TYPE I RESTRICTION ENZYME MJAVIII SPECIFICITY SUBUNIT"/>
    <property type="match status" value="1"/>
</dbReference>
<dbReference type="GO" id="GO:0003677">
    <property type="term" value="F:DNA binding"/>
    <property type="evidence" value="ECO:0007669"/>
    <property type="project" value="UniProtKB-KW"/>
</dbReference>
<dbReference type="PANTHER" id="PTHR30408">
    <property type="entry name" value="TYPE-1 RESTRICTION ENZYME ECOKI SPECIFICITY PROTEIN"/>
    <property type="match status" value="1"/>
</dbReference>
<sequence length="175" mass="19192">MKYRLKDICTKITSGGTPKSSNPSYYGGHIPWLRTQEINFTDIVQTELHITEEGLNNSSAKWIPANAVIVAMYGATAGKSAISKIPLTTNQACCNLIVDDTKADFRYVYYQLKLNYEKISGLANGGAQQNLSARIISDYEIYLPSLPTQHAIADTLSALDIKISNNTAINHHLAA</sequence>
<comment type="similarity">
    <text evidence="1">Belongs to the type-I restriction system S methylase family.</text>
</comment>
<dbReference type="Pfam" id="PF01420">
    <property type="entry name" value="Methylase_S"/>
    <property type="match status" value="1"/>
</dbReference>
<dbReference type="Proteomes" id="UP001156215">
    <property type="component" value="Chromosome"/>
</dbReference>
<keyword evidence="2" id="KW-0680">Restriction system</keyword>
<dbReference type="Gene3D" id="3.90.220.20">
    <property type="entry name" value="DNA methylase specificity domains"/>
    <property type="match status" value="1"/>
</dbReference>
<evidence type="ECO:0000256" key="2">
    <source>
        <dbReference type="ARBA" id="ARBA00022747"/>
    </source>
</evidence>
<keyword evidence="3" id="KW-0238">DNA-binding</keyword>
<reference evidence="5" key="1">
    <citation type="journal article" date="2022" name="Front. Microbiol.">
        <title>New perspectives on an old grouping: The genomic and phenotypic variability of Oxalobacter formigenes and the implications for calcium oxalate stone prevention.</title>
        <authorList>
            <person name="Chmiel J.A."/>
            <person name="Carr C."/>
            <person name="Stuivenberg G.A."/>
            <person name="Venema R."/>
            <person name="Chanyi R.M."/>
            <person name="Al K.F."/>
            <person name="Giguere D."/>
            <person name="Say H."/>
            <person name="Akouris P.P."/>
            <person name="Dominguez Romero S.A."/>
            <person name="Kwong A."/>
            <person name="Tai V."/>
            <person name="Koval S.F."/>
            <person name="Razvi H."/>
            <person name="Bjazevic J."/>
            <person name="Burton J.P."/>
        </authorList>
    </citation>
    <scope>NUCLEOTIDE SEQUENCE</scope>
    <source>
        <strain evidence="5">WoOx3</strain>
    </source>
</reference>
<dbReference type="Gene3D" id="1.10.287.1120">
    <property type="entry name" value="Bipartite methylase S protein"/>
    <property type="match status" value="1"/>
</dbReference>